<keyword evidence="2" id="KW-0456">Lyase</keyword>
<feature type="domain" description="L-tryptophan decarboxylase PsiD-like" evidence="3">
    <location>
        <begin position="17"/>
        <end position="148"/>
    </location>
</feature>
<dbReference type="InterPro" id="IPR003817">
    <property type="entry name" value="PS_Dcarbxylase"/>
</dbReference>
<dbReference type="GO" id="GO:0005739">
    <property type="term" value="C:mitochondrion"/>
    <property type="evidence" value="ECO:0007669"/>
    <property type="project" value="TreeGrafter"/>
</dbReference>
<dbReference type="AlphaFoldDB" id="A0A5N5X1H3"/>
<keyword evidence="1" id="KW-0210">Decarboxylase</keyword>
<dbReference type="Pfam" id="PF02666">
    <property type="entry name" value="PS_Dcarbxylase"/>
    <property type="match status" value="1"/>
</dbReference>
<evidence type="ECO:0000256" key="2">
    <source>
        <dbReference type="ARBA" id="ARBA00023239"/>
    </source>
</evidence>
<evidence type="ECO:0000256" key="1">
    <source>
        <dbReference type="ARBA" id="ARBA00022793"/>
    </source>
</evidence>
<dbReference type="OrthoDB" id="5973539at2759"/>
<evidence type="ECO:0000259" key="3">
    <source>
        <dbReference type="Pfam" id="PF12588"/>
    </source>
</evidence>
<dbReference type="EMBL" id="ML732229">
    <property type="protein sequence ID" value="KAB8073324.1"/>
    <property type="molecule type" value="Genomic_DNA"/>
</dbReference>
<dbReference type="GO" id="GO:0004609">
    <property type="term" value="F:phosphatidylserine decarboxylase activity"/>
    <property type="evidence" value="ECO:0007669"/>
    <property type="project" value="InterPro"/>
</dbReference>
<proteinExistence type="predicted"/>
<protein>
    <submittedName>
        <fullName evidence="4">Phophatidylserine decarboxylase-domain-containing protein</fullName>
    </submittedName>
</protein>
<gene>
    <name evidence="4" type="ORF">BDV29DRAFT_157717</name>
</gene>
<keyword evidence="5" id="KW-1185">Reference proteome</keyword>
<dbReference type="PANTHER" id="PTHR10067:SF9">
    <property type="entry name" value="PHOSPHATIDYLSERINE DECARBOXYLASE FAMILY PROTEIN (AFU_ORTHOLOGUE AFUA_7G01730)"/>
    <property type="match status" value="1"/>
</dbReference>
<dbReference type="Proteomes" id="UP000326565">
    <property type="component" value="Unassembled WGS sequence"/>
</dbReference>
<evidence type="ECO:0000313" key="5">
    <source>
        <dbReference type="Proteomes" id="UP000326565"/>
    </source>
</evidence>
<organism evidence="4 5">
    <name type="scientific">Aspergillus leporis</name>
    <dbReference type="NCBI Taxonomy" id="41062"/>
    <lineage>
        <taxon>Eukaryota</taxon>
        <taxon>Fungi</taxon>
        <taxon>Dikarya</taxon>
        <taxon>Ascomycota</taxon>
        <taxon>Pezizomycotina</taxon>
        <taxon>Eurotiomycetes</taxon>
        <taxon>Eurotiomycetidae</taxon>
        <taxon>Eurotiales</taxon>
        <taxon>Aspergillaceae</taxon>
        <taxon>Aspergillus</taxon>
        <taxon>Aspergillus subgen. Circumdati</taxon>
    </lineage>
</organism>
<dbReference type="Pfam" id="PF12588">
    <property type="entry name" value="PSDC"/>
    <property type="match status" value="1"/>
</dbReference>
<dbReference type="PANTHER" id="PTHR10067">
    <property type="entry name" value="PHOSPHATIDYLSERINE DECARBOXYLASE"/>
    <property type="match status" value="1"/>
</dbReference>
<sequence length="380" mass="42094">MDFATNIIRPLGATGLNPAIKDLRSLIEGDPELSKLSTEMFMQTRPGAHVISNNFVTFISALNNIIRSAPAFSPAAYKKSYAGCPFTDLLKPYMNTPAGYKLFLHPELNRVFAKLLREWTRFLSSSDSKNVLTNEPYGWFSTEALATMTNFEATYVCDKSLPQWGFTSWDDFFTRKVRDGVRPITEPDNPAIITAACDATTYRVAKDIKEEDTFWIEGRAYSLRDLMNGDPIASKFIGGTIYQGYLEPVHYHRWHAPVAGIIVKILDDPGNFCLVQSDSADSNEMLHSSQGYTAHVVTRTLIFIKNEKLGVVGCLFAGLPKRGSCQATVSVGQTVKKGEEIGMFHYGGNTHCVAFQPGLNIDCVISPRSLVGEPTFSLLC</sequence>
<evidence type="ECO:0000313" key="4">
    <source>
        <dbReference type="EMBL" id="KAB8073324.1"/>
    </source>
</evidence>
<accession>A0A5N5X1H3</accession>
<reference evidence="4 5" key="1">
    <citation type="submission" date="2019-04" db="EMBL/GenBank/DDBJ databases">
        <title>Friends and foes A comparative genomics study of 23 Aspergillus species from section Flavi.</title>
        <authorList>
            <consortium name="DOE Joint Genome Institute"/>
            <person name="Kjaerbolling I."/>
            <person name="Vesth T."/>
            <person name="Frisvad J.C."/>
            <person name="Nybo J.L."/>
            <person name="Theobald S."/>
            <person name="Kildgaard S."/>
            <person name="Isbrandt T."/>
            <person name="Kuo A."/>
            <person name="Sato A."/>
            <person name="Lyhne E.K."/>
            <person name="Kogle M.E."/>
            <person name="Wiebenga A."/>
            <person name="Kun R.S."/>
            <person name="Lubbers R.J."/>
            <person name="Makela M.R."/>
            <person name="Barry K."/>
            <person name="Chovatia M."/>
            <person name="Clum A."/>
            <person name="Daum C."/>
            <person name="Haridas S."/>
            <person name="He G."/>
            <person name="LaButti K."/>
            <person name="Lipzen A."/>
            <person name="Mondo S."/>
            <person name="Riley R."/>
            <person name="Salamov A."/>
            <person name="Simmons B.A."/>
            <person name="Magnuson J.K."/>
            <person name="Henrissat B."/>
            <person name="Mortensen U.H."/>
            <person name="Larsen T.O."/>
            <person name="Devries R.P."/>
            <person name="Grigoriev I.V."/>
            <person name="Machida M."/>
            <person name="Baker S.E."/>
            <person name="Andersen M.R."/>
        </authorList>
    </citation>
    <scope>NUCLEOTIDE SEQUENCE [LARGE SCALE GENOMIC DNA]</scope>
    <source>
        <strain evidence="4 5">CBS 151.66</strain>
    </source>
</reference>
<name>A0A5N5X1H3_9EURO</name>
<dbReference type="GO" id="GO:0006646">
    <property type="term" value="P:phosphatidylethanolamine biosynthetic process"/>
    <property type="evidence" value="ECO:0007669"/>
    <property type="project" value="TreeGrafter"/>
</dbReference>
<dbReference type="InterPro" id="IPR022237">
    <property type="entry name" value="PsiD-like"/>
</dbReference>